<sequence>MSDSNELKQSNYTDVLEKDQIKIAFIGLQTAVGKSTLVNNFKKQEVLEDDNQNPTIGIDFQSKQFYVGKNLLVTYSLYEFQDSLKQIEKMPSTDVIFLVFDKFGNEFQKKIEEKINQIQQTQKQNKFSADILLIGNDRLDMKITCGKEKLEQQQFIKDNIKQVHIINFNNLKEVNELFVQAYLLKQQKKSQYEHFSKEQSHNENNLKQKQQQKLNDNDKRGIILQKSNTIIQKNNNNLIKKVSSQENNCYQQKQQENFREKKEFNQNRNQNKNQINDDFIQNKNQTQNTIRQSQKICSSKIDFMSDPRKNQLQKSQSEQPFNNYFIEISGSPLNKLQNFH</sequence>
<dbReference type="EMBL" id="LDAU01000058">
    <property type="protein sequence ID" value="KRX08759.1"/>
    <property type="molecule type" value="Genomic_DNA"/>
</dbReference>
<dbReference type="CDD" id="cd00882">
    <property type="entry name" value="Ras_like_GTPase"/>
    <property type="match status" value="1"/>
</dbReference>
<protein>
    <submittedName>
        <fullName evidence="2">p-loop containing nucleoside triphosphate hydrolase</fullName>
    </submittedName>
</protein>
<comment type="caution">
    <text evidence="2">The sequence shown here is derived from an EMBL/GenBank/DDBJ whole genome shotgun (WGS) entry which is preliminary data.</text>
</comment>
<feature type="compositionally biased region" description="Basic and acidic residues" evidence="1">
    <location>
        <begin position="193"/>
        <end position="206"/>
    </location>
</feature>
<dbReference type="InterPro" id="IPR027417">
    <property type="entry name" value="P-loop_NTPase"/>
</dbReference>
<reference evidence="2 3" key="1">
    <citation type="journal article" date="2015" name="Sci. Rep.">
        <title>Genome of the facultative scuticociliatosis pathogen Pseudocohnilembus persalinus provides insight into its virulence through horizontal gene transfer.</title>
        <authorList>
            <person name="Xiong J."/>
            <person name="Wang G."/>
            <person name="Cheng J."/>
            <person name="Tian M."/>
            <person name="Pan X."/>
            <person name="Warren A."/>
            <person name="Jiang C."/>
            <person name="Yuan D."/>
            <person name="Miao W."/>
        </authorList>
    </citation>
    <scope>NUCLEOTIDE SEQUENCE [LARGE SCALE GENOMIC DNA]</scope>
    <source>
        <strain evidence="2">36N120E</strain>
    </source>
</reference>
<evidence type="ECO:0000313" key="3">
    <source>
        <dbReference type="Proteomes" id="UP000054937"/>
    </source>
</evidence>
<proteinExistence type="predicted"/>
<dbReference type="PROSITE" id="PS51419">
    <property type="entry name" value="RAB"/>
    <property type="match status" value="1"/>
</dbReference>
<evidence type="ECO:0000313" key="2">
    <source>
        <dbReference type="EMBL" id="KRX08759.1"/>
    </source>
</evidence>
<accession>A0A0V0R2N2</accession>
<dbReference type="AlphaFoldDB" id="A0A0V0R2N2"/>
<evidence type="ECO:0000256" key="1">
    <source>
        <dbReference type="SAM" id="MobiDB-lite"/>
    </source>
</evidence>
<feature type="region of interest" description="Disordered" evidence="1">
    <location>
        <begin position="193"/>
        <end position="217"/>
    </location>
</feature>
<dbReference type="OrthoDB" id="284591at2759"/>
<keyword evidence="2" id="KW-0378">Hydrolase</keyword>
<dbReference type="Proteomes" id="UP000054937">
    <property type="component" value="Unassembled WGS sequence"/>
</dbReference>
<dbReference type="GO" id="GO:0016787">
    <property type="term" value="F:hydrolase activity"/>
    <property type="evidence" value="ECO:0007669"/>
    <property type="project" value="UniProtKB-KW"/>
</dbReference>
<dbReference type="Gene3D" id="3.40.50.300">
    <property type="entry name" value="P-loop containing nucleotide triphosphate hydrolases"/>
    <property type="match status" value="1"/>
</dbReference>
<dbReference type="InParanoid" id="A0A0V0R2N2"/>
<dbReference type="SUPFAM" id="SSF52540">
    <property type="entry name" value="P-loop containing nucleoside triphosphate hydrolases"/>
    <property type="match status" value="1"/>
</dbReference>
<gene>
    <name evidence="2" type="ORF">PPERSA_08070</name>
</gene>
<organism evidence="2 3">
    <name type="scientific">Pseudocohnilembus persalinus</name>
    <name type="common">Ciliate</name>
    <dbReference type="NCBI Taxonomy" id="266149"/>
    <lineage>
        <taxon>Eukaryota</taxon>
        <taxon>Sar</taxon>
        <taxon>Alveolata</taxon>
        <taxon>Ciliophora</taxon>
        <taxon>Intramacronucleata</taxon>
        <taxon>Oligohymenophorea</taxon>
        <taxon>Scuticociliatia</taxon>
        <taxon>Philasterida</taxon>
        <taxon>Pseudocohnilembidae</taxon>
        <taxon>Pseudocohnilembus</taxon>
    </lineage>
</organism>
<keyword evidence="3" id="KW-1185">Reference proteome</keyword>
<name>A0A0V0R2N2_PSEPJ</name>